<keyword evidence="6" id="KW-1185">Reference proteome</keyword>
<organism evidence="5 6">
    <name type="scientific">Acuticoccus mangrovi</name>
    <dbReference type="NCBI Taxonomy" id="2796142"/>
    <lineage>
        <taxon>Bacteria</taxon>
        <taxon>Pseudomonadati</taxon>
        <taxon>Pseudomonadota</taxon>
        <taxon>Alphaproteobacteria</taxon>
        <taxon>Hyphomicrobiales</taxon>
        <taxon>Amorphaceae</taxon>
        <taxon>Acuticoccus</taxon>
    </lineage>
</organism>
<dbReference type="Pfam" id="PF13458">
    <property type="entry name" value="Peripla_BP_6"/>
    <property type="match status" value="1"/>
</dbReference>
<name>A0A934ISU2_9HYPH</name>
<evidence type="ECO:0000256" key="3">
    <source>
        <dbReference type="ARBA" id="ARBA00022970"/>
    </source>
</evidence>
<gene>
    <name evidence="5" type="ORF">JCR33_17780</name>
</gene>
<evidence type="ECO:0000259" key="4">
    <source>
        <dbReference type="Pfam" id="PF13458"/>
    </source>
</evidence>
<feature type="domain" description="Leucine-binding protein" evidence="4">
    <location>
        <begin position="37"/>
        <end position="378"/>
    </location>
</feature>
<protein>
    <submittedName>
        <fullName evidence="5">ABC transporter substrate-binding protein</fullName>
    </submittedName>
</protein>
<dbReference type="EMBL" id="JAEKJA010000017">
    <property type="protein sequence ID" value="MBJ3777562.1"/>
    <property type="molecule type" value="Genomic_DNA"/>
</dbReference>
<evidence type="ECO:0000313" key="5">
    <source>
        <dbReference type="EMBL" id="MBJ3777562.1"/>
    </source>
</evidence>
<dbReference type="InterPro" id="IPR028081">
    <property type="entry name" value="Leu-bd"/>
</dbReference>
<dbReference type="PANTHER" id="PTHR30483:SF6">
    <property type="entry name" value="PERIPLASMIC BINDING PROTEIN OF ABC TRANSPORTER FOR NATURAL AMINO ACIDS"/>
    <property type="match status" value="1"/>
</dbReference>
<keyword evidence="2" id="KW-0732">Signal</keyword>
<evidence type="ECO:0000256" key="1">
    <source>
        <dbReference type="ARBA" id="ARBA00010062"/>
    </source>
</evidence>
<accession>A0A934ISU2</accession>
<comment type="similarity">
    <text evidence="1">Belongs to the leucine-binding protein family.</text>
</comment>
<keyword evidence="3" id="KW-0813">Transport</keyword>
<dbReference type="InterPro" id="IPR051010">
    <property type="entry name" value="BCAA_transport"/>
</dbReference>
<proteinExistence type="inferred from homology"/>
<keyword evidence="3" id="KW-0029">Amino-acid transport</keyword>
<comment type="caution">
    <text evidence="5">The sequence shown here is derived from an EMBL/GenBank/DDBJ whole genome shotgun (WGS) entry which is preliminary data.</text>
</comment>
<dbReference type="RefSeq" id="WP_198883463.1">
    <property type="nucleotide sequence ID" value="NZ_JAEKJA010000017.1"/>
</dbReference>
<dbReference type="GO" id="GO:0006865">
    <property type="term" value="P:amino acid transport"/>
    <property type="evidence" value="ECO:0007669"/>
    <property type="project" value="UniProtKB-KW"/>
</dbReference>
<dbReference type="PANTHER" id="PTHR30483">
    <property type="entry name" value="LEUCINE-SPECIFIC-BINDING PROTEIN"/>
    <property type="match status" value="1"/>
</dbReference>
<evidence type="ECO:0000313" key="6">
    <source>
        <dbReference type="Proteomes" id="UP000609531"/>
    </source>
</evidence>
<dbReference type="PROSITE" id="PS51318">
    <property type="entry name" value="TAT"/>
    <property type="match status" value="1"/>
</dbReference>
<dbReference type="SUPFAM" id="SSF53822">
    <property type="entry name" value="Periplasmic binding protein-like I"/>
    <property type="match status" value="1"/>
</dbReference>
<reference evidence="5" key="1">
    <citation type="submission" date="2020-12" db="EMBL/GenBank/DDBJ databases">
        <title>Bacterial taxonomy.</title>
        <authorList>
            <person name="Pan X."/>
        </authorList>
    </citation>
    <scope>NUCLEOTIDE SEQUENCE</scope>
    <source>
        <strain evidence="5">B2012</strain>
    </source>
</reference>
<dbReference type="InterPro" id="IPR006311">
    <property type="entry name" value="TAT_signal"/>
</dbReference>
<evidence type="ECO:0000256" key="2">
    <source>
        <dbReference type="ARBA" id="ARBA00022729"/>
    </source>
</evidence>
<sequence length="416" mass="44990">MPFNRDLSRRRLLQGAAGATLVSSLGMPAVLRAQSGPIRIGHLTPLTGFLGPLGEYAQLGVKLAVSEINEAGGVNGRPIELVMEDSVNPQTASAKAERLLTRDDVVLIIGEISSSSGLAIGQVANRLNRIFINTGCNSDELRGAGCNPFMFHVEAANSMYVQTAGQYLLENGLVEGKSWYTLTADYAFGHDLLRVARNFLEKNGGTFAGEDLVATDTTDFSPFILKIRRARPDVVISNLSGNQVTNFIKQYAEFGLPFPISGFDIPTTAAWAAGPGAFSGIWPSVWHHRVDTEGSKAFITAFVEEYGKLPENQAWGDYNAMKIVAAAIGELGGADSPEIADYLRTGVEFDVLKHRPAFFRPYDNQLVQEMYAVRAKSAEQMEDATDVYEALGTVPLPDQSLEIIAPPRDGACQMPA</sequence>
<dbReference type="Proteomes" id="UP000609531">
    <property type="component" value="Unassembled WGS sequence"/>
</dbReference>
<dbReference type="InterPro" id="IPR028082">
    <property type="entry name" value="Peripla_BP_I"/>
</dbReference>
<dbReference type="AlphaFoldDB" id="A0A934ISU2"/>
<dbReference type="Gene3D" id="3.40.50.2300">
    <property type="match status" value="2"/>
</dbReference>